<dbReference type="AlphaFoldDB" id="A0A318A2S2"/>
<dbReference type="InterPro" id="IPR050275">
    <property type="entry name" value="PGM_Phosphatase"/>
</dbReference>
<accession>A0A318A2S2</accession>
<name>A0A318A2S2_9MICO</name>
<proteinExistence type="predicted"/>
<evidence type="ECO:0008006" key="5">
    <source>
        <dbReference type="Google" id="ProtNLM"/>
    </source>
</evidence>
<dbReference type="Proteomes" id="UP000246722">
    <property type="component" value="Unassembled WGS sequence"/>
</dbReference>
<keyword evidence="4" id="KW-1185">Reference proteome</keyword>
<protein>
    <recommendedName>
        <fullName evidence="5">Histidine phosphatase family protein</fullName>
    </recommendedName>
</protein>
<dbReference type="GO" id="GO:0005737">
    <property type="term" value="C:cytoplasm"/>
    <property type="evidence" value="ECO:0007669"/>
    <property type="project" value="TreeGrafter"/>
</dbReference>
<evidence type="ECO:0000313" key="4">
    <source>
        <dbReference type="Proteomes" id="UP000246722"/>
    </source>
</evidence>
<dbReference type="InterPro" id="IPR029033">
    <property type="entry name" value="His_PPase_superfam"/>
</dbReference>
<dbReference type="RefSeq" id="WP_110125799.1">
    <property type="nucleotide sequence ID" value="NZ_QHLY01000005.1"/>
</dbReference>
<evidence type="ECO:0000256" key="1">
    <source>
        <dbReference type="PIRSR" id="PIRSR613078-1"/>
    </source>
</evidence>
<comment type="caution">
    <text evidence="3">The sequence shown here is derived from an EMBL/GenBank/DDBJ whole genome shotgun (WGS) entry which is preliminary data.</text>
</comment>
<dbReference type="OrthoDB" id="4131070at2"/>
<feature type="active site" description="Proton donor/acceptor" evidence="1">
    <location>
        <position position="84"/>
    </location>
</feature>
<dbReference type="Pfam" id="PF00300">
    <property type="entry name" value="His_Phos_1"/>
    <property type="match status" value="2"/>
</dbReference>
<dbReference type="CDD" id="cd07067">
    <property type="entry name" value="HP_PGM_like"/>
    <property type="match status" value="1"/>
</dbReference>
<dbReference type="GO" id="GO:0016791">
    <property type="term" value="F:phosphatase activity"/>
    <property type="evidence" value="ECO:0007669"/>
    <property type="project" value="TreeGrafter"/>
</dbReference>
<reference evidence="3 4" key="1">
    <citation type="submission" date="2018-05" db="EMBL/GenBank/DDBJ databases">
        <title>Genetic diversity of glacier-inhabiting Cryobacterium bacteria in China and description of Cryobacterium mengkeensis sp. nov. and Arthrobacter glacialis sp. nov.</title>
        <authorList>
            <person name="Liu Q."/>
            <person name="Xin Y.-H."/>
        </authorList>
    </citation>
    <scope>NUCLEOTIDE SEQUENCE [LARGE SCALE GENOMIC DNA]</scope>
    <source>
        <strain evidence="3 4">SK-1</strain>
    </source>
</reference>
<dbReference type="PANTHER" id="PTHR48100:SF1">
    <property type="entry name" value="HISTIDINE PHOSPHATASE FAMILY PROTEIN-RELATED"/>
    <property type="match status" value="1"/>
</dbReference>
<feature type="binding site" evidence="2">
    <location>
        <position position="59"/>
    </location>
    <ligand>
        <name>substrate</name>
    </ligand>
</feature>
<feature type="active site" description="Tele-phosphohistidine intermediate" evidence="1">
    <location>
        <position position="10"/>
    </location>
</feature>
<dbReference type="PANTHER" id="PTHR48100">
    <property type="entry name" value="BROAD-SPECIFICITY PHOSPHATASE YOR283W-RELATED"/>
    <property type="match status" value="1"/>
</dbReference>
<dbReference type="EMBL" id="QHLY01000005">
    <property type="protein sequence ID" value="PXA72278.1"/>
    <property type="molecule type" value="Genomic_DNA"/>
</dbReference>
<dbReference type="SMART" id="SM00855">
    <property type="entry name" value="PGAM"/>
    <property type="match status" value="1"/>
</dbReference>
<organism evidence="3 4">
    <name type="scientific">Cryobacterium arcticum</name>
    <dbReference type="NCBI Taxonomy" id="670052"/>
    <lineage>
        <taxon>Bacteria</taxon>
        <taxon>Bacillati</taxon>
        <taxon>Actinomycetota</taxon>
        <taxon>Actinomycetes</taxon>
        <taxon>Micrococcales</taxon>
        <taxon>Microbacteriaceae</taxon>
        <taxon>Cryobacterium</taxon>
    </lineage>
</organism>
<dbReference type="InterPro" id="IPR013078">
    <property type="entry name" value="His_Pase_superF_clade-1"/>
</dbReference>
<sequence>MSGRIHFVRHAETLFNVNGQLQGWCDSPLTARGEAQVAALGEWMRDVPLAAAFMSDLTRTRTTMAGALAGHPQLVPTPMTELREWHFGGWEGQPNASLWDPVFAEHGTVYSPGSAAFGAMTANGFDSVLDAIHRLDPVGRAENAAAVNARMTVALATVVAAANLALQQDAGDIVVVTHGAVLGTLLRALIPGHRATAGFPNCAIVSVSPQGDGWVAATVDASCAAPLV</sequence>
<evidence type="ECO:0000313" key="3">
    <source>
        <dbReference type="EMBL" id="PXA72278.1"/>
    </source>
</evidence>
<dbReference type="Gene3D" id="3.40.50.1240">
    <property type="entry name" value="Phosphoglycerate mutase-like"/>
    <property type="match status" value="1"/>
</dbReference>
<feature type="binding site" evidence="2">
    <location>
        <begin position="9"/>
        <end position="16"/>
    </location>
    <ligand>
        <name>substrate</name>
    </ligand>
</feature>
<dbReference type="SUPFAM" id="SSF53254">
    <property type="entry name" value="Phosphoglycerate mutase-like"/>
    <property type="match status" value="1"/>
</dbReference>
<evidence type="ECO:0000256" key="2">
    <source>
        <dbReference type="PIRSR" id="PIRSR613078-2"/>
    </source>
</evidence>
<gene>
    <name evidence="3" type="ORF">CTB96_05205</name>
</gene>